<reference evidence="9" key="1">
    <citation type="journal article" date="2023" name="Insect Mol. Biol.">
        <title>Genome sequencing provides insights into the evolution of gene families encoding plant cell wall-degrading enzymes in longhorned beetles.</title>
        <authorList>
            <person name="Shin N.R."/>
            <person name="Okamura Y."/>
            <person name="Kirsch R."/>
            <person name="Pauchet Y."/>
        </authorList>
    </citation>
    <scope>NUCLEOTIDE SEQUENCE</scope>
    <source>
        <strain evidence="9">MMC_N1</strain>
    </source>
</reference>
<dbReference type="InterPro" id="IPR012341">
    <property type="entry name" value="6hp_glycosidase-like_sf"/>
</dbReference>
<dbReference type="SUPFAM" id="SSF48208">
    <property type="entry name" value="Six-hairpin glycosidases"/>
    <property type="match status" value="1"/>
</dbReference>
<feature type="chain" id="PRO_5047129331" description="Trehalase" evidence="8">
    <location>
        <begin position="29"/>
        <end position="598"/>
    </location>
</feature>
<proteinExistence type="inferred from homology"/>
<dbReference type="InterPro" id="IPR001661">
    <property type="entry name" value="Glyco_hydro_37"/>
</dbReference>
<evidence type="ECO:0000256" key="5">
    <source>
        <dbReference type="ARBA" id="ARBA00022801"/>
    </source>
</evidence>
<comment type="similarity">
    <text evidence="2 7">Belongs to the glycosyl hydrolase 37 family.</text>
</comment>
<protein>
    <recommendedName>
        <fullName evidence="4 7">Trehalase</fullName>
        <ecNumber evidence="3 7">3.2.1.28</ecNumber>
    </recommendedName>
    <alternativeName>
        <fullName evidence="7">Alpha-trehalose glucohydrolase</fullName>
    </alternativeName>
</protein>
<accession>A0ABQ9J5N5</accession>
<evidence type="ECO:0000256" key="4">
    <source>
        <dbReference type="ARBA" id="ARBA00019905"/>
    </source>
</evidence>
<dbReference type="Gene3D" id="1.50.10.10">
    <property type="match status" value="1"/>
</dbReference>
<name>A0ABQ9J5N5_9CUCU</name>
<evidence type="ECO:0000256" key="2">
    <source>
        <dbReference type="ARBA" id="ARBA00005615"/>
    </source>
</evidence>
<dbReference type="EMBL" id="JAPWTJ010001271">
    <property type="protein sequence ID" value="KAJ8972939.1"/>
    <property type="molecule type" value="Genomic_DNA"/>
</dbReference>
<keyword evidence="10" id="KW-1185">Reference proteome</keyword>
<gene>
    <name evidence="9" type="ORF">NQ317_013210</name>
</gene>
<dbReference type="InterPro" id="IPR008928">
    <property type="entry name" value="6-hairpin_glycosidase_sf"/>
</dbReference>
<dbReference type="EC" id="3.2.1.28" evidence="3 7"/>
<dbReference type="PROSITE" id="PS00927">
    <property type="entry name" value="TREHALASE_1"/>
    <property type="match status" value="1"/>
</dbReference>
<dbReference type="PRINTS" id="PR00744">
    <property type="entry name" value="GLHYDRLASE37"/>
</dbReference>
<keyword evidence="5 7" id="KW-0378">Hydrolase</keyword>
<comment type="caution">
    <text evidence="9">The sequence shown here is derived from an EMBL/GenBank/DDBJ whole genome shotgun (WGS) entry which is preliminary data.</text>
</comment>
<dbReference type="PANTHER" id="PTHR23403:SF1">
    <property type="entry name" value="TREHALASE"/>
    <property type="match status" value="1"/>
</dbReference>
<dbReference type="Proteomes" id="UP001162164">
    <property type="component" value="Unassembled WGS sequence"/>
</dbReference>
<evidence type="ECO:0000256" key="8">
    <source>
        <dbReference type="SAM" id="SignalP"/>
    </source>
</evidence>
<dbReference type="PROSITE" id="PS00928">
    <property type="entry name" value="TREHALASE_2"/>
    <property type="match status" value="1"/>
</dbReference>
<keyword evidence="6 7" id="KW-0326">Glycosidase</keyword>
<feature type="signal peptide" evidence="8">
    <location>
        <begin position="1"/>
        <end position="28"/>
    </location>
</feature>
<dbReference type="Pfam" id="PF01204">
    <property type="entry name" value="Trehalase"/>
    <property type="match status" value="1"/>
</dbReference>
<evidence type="ECO:0000256" key="6">
    <source>
        <dbReference type="ARBA" id="ARBA00023295"/>
    </source>
</evidence>
<dbReference type="PANTHER" id="PTHR23403">
    <property type="entry name" value="TREHALASE"/>
    <property type="match status" value="1"/>
</dbReference>
<dbReference type="InterPro" id="IPR018232">
    <property type="entry name" value="Glyco_hydro_37_CS"/>
</dbReference>
<evidence type="ECO:0000256" key="1">
    <source>
        <dbReference type="ARBA" id="ARBA00001576"/>
    </source>
</evidence>
<comment type="catalytic activity">
    <reaction evidence="1 7">
        <text>alpha,alpha-trehalose + H2O = alpha-D-glucose + beta-D-glucose</text>
        <dbReference type="Rhea" id="RHEA:32675"/>
        <dbReference type="ChEBI" id="CHEBI:15377"/>
        <dbReference type="ChEBI" id="CHEBI:15903"/>
        <dbReference type="ChEBI" id="CHEBI:16551"/>
        <dbReference type="ChEBI" id="CHEBI:17925"/>
        <dbReference type="EC" id="3.2.1.28"/>
    </reaction>
</comment>
<evidence type="ECO:0000256" key="3">
    <source>
        <dbReference type="ARBA" id="ARBA00012757"/>
    </source>
</evidence>
<evidence type="ECO:0000313" key="10">
    <source>
        <dbReference type="Proteomes" id="UP001162164"/>
    </source>
</evidence>
<sequence>MHPVTSSTIMQLITVILTVIIGCTRVELQTLQSCDSLVYCQGSLLDTVQKSGIFDDSKTFVDLTQSNPPATTLSNFEKLMKDTNNNPSVEQIRDFLDKNFISETELEQWAPSDYQTNPDFLWKIDDVAVRDFARQLIGIWPTLARKIKKDVAENPDKHSLIPVPNGFIIPGGRFRELYYWDSYWIVKGLLLSQMDKTAKGMIENLITFVDRYGYIPNGGRVYYLNRSQPPLLTLMVGLYVDAMDDKKWLRKVIGYLEKEMQWWLNNRTVTVEKNGVKHTMVHFASASGTPRPESYIEDIKTCSGYGDQKKKENCYKEIKSGAESGWDFSSRWIIDSNGGTNANLTNIQTRRIIPVDLNAFLCKAFSELSRFYTMLGEPQKAIKWLEKSKTWQKSIELVLYDKADGIWYDFDATTSKPRRIFYPSNFAPLWTESYQPLLAKGYGAKAAKYFRGRGVNDYRGGIPTSLIRSGEQWDYPNAWPPLQEIVILGLKKTGEGDAKQVAETFAKRWIDANIRGYNQNNEMFEKYDAINSGQYGGGGEYTVQTGFGWTNGVALSLIEEYYVKTDSNDVSQPTNFGYPATGEPCLFAVRSFQTSRFK</sequence>
<evidence type="ECO:0000313" key="9">
    <source>
        <dbReference type="EMBL" id="KAJ8972939.1"/>
    </source>
</evidence>
<organism evidence="9 10">
    <name type="scientific">Molorchus minor</name>
    <dbReference type="NCBI Taxonomy" id="1323400"/>
    <lineage>
        <taxon>Eukaryota</taxon>
        <taxon>Metazoa</taxon>
        <taxon>Ecdysozoa</taxon>
        <taxon>Arthropoda</taxon>
        <taxon>Hexapoda</taxon>
        <taxon>Insecta</taxon>
        <taxon>Pterygota</taxon>
        <taxon>Neoptera</taxon>
        <taxon>Endopterygota</taxon>
        <taxon>Coleoptera</taxon>
        <taxon>Polyphaga</taxon>
        <taxon>Cucujiformia</taxon>
        <taxon>Chrysomeloidea</taxon>
        <taxon>Cerambycidae</taxon>
        <taxon>Lamiinae</taxon>
        <taxon>Monochamini</taxon>
        <taxon>Molorchus</taxon>
    </lineage>
</organism>
<keyword evidence="8" id="KW-0732">Signal</keyword>
<evidence type="ECO:0000256" key="7">
    <source>
        <dbReference type="RuleBase" id="RU361180"/>
    </source>
</evidence>